<evidence type="ECO:0000313" key="12">
    <source>
        <dbReference type="EMBL" id="QEL11201.1"/>
    </source>
</evidence>
<dbReference type="PANTHER" id="PTHR38786:SF1">
    <property type="entry name" value="FLAGELLAR FLIJ PROTEIN"/>
    <property type="match status" value="1"/>
</dbReference>
<evidence type="ECO:0000256" key="10">
    <source>
        <dbReference type="ARBA" id="ARBA00023225"/>
    </source>
</evidence>
<keyword evidence="12" id="KW-0969">Cilium</keyword>
<evidence type="ECO:0000256" key="4">
    <source>
        <dbReference type="ARBA" id="ARBA00022448"/>
    </source>
</evidence>
<comment type="subcellular location">
    <subcellularLocation>
        <location evidence="1">Cell membrane</location>
        <topology evidence="1">Peripheral membrane protein</topology>
        <orientation evidence="1">Cytoplasmic side</orientation>
    </subcellularLocation>
</comment>
<keyword evidence="8" id="KW-0653">Protein transport</keyword>
<dbReference type="PANTHER" id="PTHR38786">
    <property type="entry name" value="FLAGELLAR FLIJ PROTEIN"/>
    <property type="match status" value="1"/>
</dbReference>
<evidence type="ECO:0000256" key="8">
    <source>
        <dbReference type="ARBA" id="ARBA00022927"/>
    </source>
</evidence>
<dbReference type="InterPro" id="IPR012823">
    <property type="entry name" value="Flagell_FliJ"/>
</dbReference>
<name>A0A1S1NVM2_9GAMM</name>
<feature type="compositionally biased region" description="Basic and acidic residues" evidence="11">
    <location>
        <begin position="122"/>
        <end position="139"/>
    </location>
</feature>
<dbReference type="Gene3D" id="1.10.287.1700">
    <property type="match status" value="1"/>
</dbReference>
<evidence type="ECO:0000256" key="9">
    <source>
        <dbReference type="ARBA" id="ARBA00023136"/>
    </source>
</evidence>
<keyword evidence="4" id="KW-0813">Transport</keyword>
<evidence type="ECO:0000256" key="7">
    <source>
        <dbReference type="ARBA" id="ARBA00022795"/>
    </source>
</evidence>
<keyword evidence="10" id="KW-1006">Bacterial flagellum protein export</keyword>
<dbReference type="PRINTS" id="PR01004">
    <property type="entry name" value="FLGFLIJ"/>
</dbReference>
<dbReference type="Pfam" id="PF02050">
    <property type="entry name" value="FliJ"/>
    <property type="match status" value="1"/>
</dbReference>
<keyword evidence="5" id="KW-1003">Cell membrane</keyword>
<dbReference type="GO" id="GO:0003774">
    <property type="term" value="F:cytoskeletal motor activity"/>
    <property type="evidence" value="ECO:0007669"/>
    <property type="project" value="InterPro"/>
</dbReference>
<evidence type="ECO:0000256" key="6">
    <source>
        <dbReference type="ARBA" id="ARBA00022500"/>
    </source>
</evidence>
<dbReference type="InterPro" id="IPR018006">
    <property type="entry name" value="Flag_FliJ_proteobac"/>
</dbReference>
<dbReference type="OrthoDB" id="6465096at2"/>
<evidence type="ECO:0000256" key="11">
    <source>
        <dbReference type="SAM" id="MobiDB-lite"/>
    </source>
</evidence>
<keyword evidence="12" id="KW-0282">Flagellum</keyword>
<dbReference type="InterPro" id="IPR053716">
    <property type="entry name" value="Flag_assembly_chemotaxis_eff"/>
</dbReference>
<dbReference type="GO" id="GO:0005886">
    <property type="term" value="C:plasma membrane"/>
    <property type="evidence" value="ECO:0007669"/>
    <property type="project" value="UniProtKB-SubCell"/>
</dbReference>
<feature type="region of interest" description="Disordered" evidence="11">
    <location>
        <begin position="122"/>
        <end position="149"/>
    </location>
</feature>
<reference evidence="12 13" key="1">
    <citation type="submission" date="2019-08" db="EMBL/GenBank/DDBJ databases">
        <title>Complete genome sequence of Kushneria sp. YCWA18, a halophilic phosphate-solubilizing bacterium isolated from Daqiao saltern in China.</title>
        <authorList>
            <person name="Du G.-X."/>
            <person name="Qu L.-Y."/>
        </authorList>
    </citation>
    <scope>NUCLEOTIDE SEQUENCE [LARGE SCALE GENOMIC DNA]</scope>
    <source>
        <strain evidence="12 13">YCWA18</strain>
    </source>
</reference>
<evidence type="ECO:0000256" key="5">
    <source>
        <dbReference type="ARBA" id="ARBA00022475"/>
    </source>
</evidence>
<dbReference type="AlphaFoldDB" id="A0A1S1NVM2"/>
<sequence>MSNRNSSLDTLIELAREHRDGAAKVLGELRNSHQRSHQQLDSLEHYREEYRRQFEAAMANGISMAALQNYQRFMLSLDQAIEHQRQQVNRSEGRVEKGVTDWQRQQQRVNAYDVLATRRLEEERQASNRREQRQTDEFASRASAAMGGF</sequence>
<evidence type="ECO:0000256" key="2">
    <source>
        <dbReference type="ARBA" id="ARBA00010004"/>
    </source>
</evidence>
<dbReference type="RefSeq" id="WP_070977548.1">
    <property type="nucleotide sequence ID" value="NZ_CP043420.1"/>
</dbReference>
<organism evidence="12 13">
    <name type="scientific">Kushneria phosphatilytica</name>
    <dbReference type="NCBI Taxonomy" id="657387"/>
    <lineage>
        <taxon>Bacteria</taxon>
        <taxon>Pseudomonadati</taxon>
        <taxon>Pseudomonadota</taxon>
        <taxon>Gammaproteobacteria</taxon>
        <taxon>Oceanospirillales</taxon>
        <taxon>Halomonadaceae</taxon>
        <taxon>Kushneria</taxon>
    </lineage>
</organism>
<dbReference type="PIRSF" id="PIRSF019404">
    <property type="entry name" value="FliJ"/>
    <property type="match status" value="1"/>
</dbReference>
<comment type="similarity">
    <text evidence="2">Belongs to the FliJ family.</text>
</comment>
<dbReference type="NCBIfam" id="TIGR02473">
    <property type="entry name" value="flagell_FliJ"/>
    <property type="match status" value="1"/>
</dbReference>
<gene>
    <name evidence="12" type="primary">fliJ</name>
    <name evidence="12" type="ORF">FY550_08660</name>
</gene>
<keyword evidence="6" id="KW-0145">Chemotaxis</keyword>
<dbReference type="Proteomes" id="UP000322553">
    <property type="component" value="Chromosome"/>
</dbReference>
<dbReference type="GO" id="GO:0071973">
    <property type="term" value="P:bacterial-type flagellum-dependent cell motility"/>
    <property type="evidence" value="ECO:0007669"/>
    <property type="project" value="InterPro"/>
</dbReference>
<evidence type="ECO:0000256" key="3">
    <source>
        <dbReference type="ARBA" id="ARBA00020392"/>
    </source>
</evidence>
<evidence type="ECO:0000313" key="13">
    <source>
        <dbReference type="Proteomes" id="UP000322553"/>
    </source>
</evidence>
<dbReference type="GO" id="GO:0006935">
    <property type="term" value="P:chemotaxis"/>
    <property type="evidence" value="ECO:0007669"/>
    <property type="project" value="UniProtKB-KW"/>
</dbReference>
<evidence type="ECO:0000256" key="1">
    <source>
        <dbReference type="ARBA" id="ARBA00004413"/>
    </source>
</evidence>
<accession>A0A1S1NVM2</accession>
<dbReference type="GO" id="GO:0015031">
    <property type="term" value="P:protein transport"/>
    <property type="evidence" value="ECO:0007669"/>
    <property type="project" value="UniProtKB-KW"/>
</dbReference>
<dbReference type="EMBL" id="CP043420">
    <property type="protein sequence ID" value="QEL11201.1"/>
    <property type="molecule type" value="Genomic_DNA"/>
</dbReference>
<protein>
    <recommendedName>
        <fullName evidence="3">Flagellar FliJ protein</fullName>
    </recommendedName>
</protein>
<dbReference type="STRING" id="657387.BH688_04905"/>
<dbReference type="KEGG" id="kuy:FY550_08660"/>
<keyword evidence="12" id="KW-0966">Cell projection</keyword>
<keyword evidence="9" id="KW-0472">Membrane</keyword>
<proteinExistence type="inferred from homology"/>
<dbReference type="InterPro" id="IPR052570">
    <property type="entry name" value="FliJ"/>
</dbReference>
<dbReference type="GO" id="GO:0044781">
    <property type="term" value="P:bacterial-type flagellum organization"/>
    <property type="evidence" value="ECO:0007669"/>
    <property type="project" value="UniProtKB-KW"/>
</dbReference>
<dbReference type="GO" id="GO:0009288">
    <property type="term" value="C:bacterial-type flagellum"/>
    <property type="evidence" value="ECO:0007669"/>
    <property type="project" value="InterPro"/>
</dbReference>
<keyword evidence="13" id="KW-1185">Reference proteome</keyword>
<keyword evidence="7" id="KW-1005">Bacterial flagellum biogenesis</keyword>